<dbReference type="InterPro" id="IPR045325">
    <property type="entry name" value="TMEM70/TMEM186/TMEM223"/>
</dbReference>
<keyword evidence="6 9" id="KW-1133">Transmembrane helix</keyword>
<evidence type="ECO:0000256" key="5">
    <source>
        <dbReference type="ARBA" id="ARBA00022792"/>
    </source>
</evidence>
<evidence type="ECO:0000256" key="3">
    <source>
        <dbReference type="ARBA" id="ARBA00014604"/>
    </source>
</evidence>
<comment type="caution">
    <text evidence="10">The sequence shown here is derived from an EMBL/GenBank/DDBJ whole genome shotgun (WGS) entry which is preliminary data.</text>
</comment>
<evidence type="ECO:0000256" key="8">
    <source>
        <dbReference type="ARBA" id="ARBA00023136"/>
    </source>
</evidence>
<dbReference type="PANTHER" id="PTHR13603:SF1">
    <property type="entry name" value="TRANSMEMBRANE PROTEIN 186"/>
    <property type="match status" value="1"/>
</dbReference>
<evidence type="ECO:0000313" key="11">
    <source>
        <dbReference type="Proteomes" id="UP000827092"/>
    </source>
</evidence>
<dbReference type="PANTHER" id="PTHR13603">
    <property type="entry name" value="TRANSMEMBRANE PROTEIN 186"/>
    <property type="match status" value="1"/>
</dbReference>
<dbReference type="Pfam" id="PF06979">
    <property type="entry name" value="TMEM70"/>
    <property type="match status" value="1"/>
</dbReference>
<organism evidence="10 11">
    <name type="scientific">Oedothorax gibbosus</name>
    <dbReference type="NCBI Taxonomy" id="931172"/>
    <lineage>
        <taxon>Eukaryota</taxon>
        <taxon>Metazoa</taxon>
        <taxon>Ecdysozoa</taxon>
        <taxon>Arthropoda</taxon>
        <taxon>Chelicerata</taxon>
        <taxon>Arachnida</taxon>
        <taxon>Araneae</taxon>
        <taxon>Araneomorphae</taxon>
        <taxon>Entelegynae</taxon>
        <taxon>Araneoidea</taxon>
        <taxon>Linyphiidae</taxon>
        <taxon>Erigoninae</taxon>
        <taxon>Oedothorax</taxon>
    </lineage>
</organism>
<evidence type="ECO:0000256" key="6">
    <source>
        <dbReference type="ARBA" id="ARBA00022989"/>
    </source>
</evidence>
<evidence type="ECO:0000256" key="9">
    <source>
        <dbReference type="SAM" id="Phobius"/>
    </source>
</evidence>
<name>A0AAV6V674_9ARAC</name>
<reference evidence="10 11" key="1">
    <citation type="journal article" date="2022" name="Nat. Ecol. Evol.">
        <title>A masculinizing supergene underlies an exaggerated male reproductive morph in a spider.</title>
        <authorList>
            <person name="Hendrickx F."/>
            <person name="De Corte Z."/>
            <person name="Sonet G."/>
            <person name="Van Belleghem S.M."/>
            <person name="Kostlbacher S."/>
            <person name="Vangestel C."/>
        </authorList>
    </citation>
    <scope>NUCLEOTIDE SEQUENCE [LARGE SCALE GENOMIC DNA]</scope>
    <source>
        <strain evidence="10">W744_W776</strain>
    </source>
</reference>
<keyword evidence="11" id="KW-1185">Reference proteome</keyword>
<comment type="subcellular location">
    <subcellularLocation>
        <location evidence="1">Mitochondrion inner membrane</location>
        <topology evidence="1">Multi-pass membrane protein</topology>
    </subcellularLocation>
</comment>
<sequence>MYRHLCRLKVLKHINTANILLKNARTCLTRPLSSTSPLRKISPDLKTTNEAKAWKRIYYFPYIELAAFLNRFKLYQTTFTVVAIPVSVAMYNYGTMDLDTVGIVTGCAVLASTTLFLMSGYFRRLIGIIAISEDEKTVKISHLTFWGRRNDVSVPSEDIIPLGDGDCNANDVYVKVRRYSSAESLYLTLKFGKIMDISKFELVFGSLDVIGFRK</sequence>
<evidence type="ECO:0000313" key="10">
    <source>
        <dbReference type="EMBL" id="KAG8191156.1"/>
    </source>
</evidence>
<dbReference type="EMBL" id="JAFNEN010000165">
    <property type="protein sequence ID" value="KAG8191156.1"/>
    <property type="molecule type" value="Genomic_DNA"/>
</dbReference>
<dbReference type="InterPro" id="IPR026571">
    <property type="entry name" value="Tmem186"/>
</dbReference>
<feature type="transmembrane region" description="Helical" evidence="9">
    <location>
        <begin position="74"/>
        <end position="94"/>
    </location>
</feature>
<keyword evidence="8 9" id="KW-0472">Membrane</keyword>
<gene>
    <name evidence="10" type="ORF">JTE90_016669</name>
</gene>
<evidence type="ECO:0000256" key="4">
    <source>
        <dbReference type="ARBA" id="ARBA00022692"/>
    </source>
</evidence>
<protein>
    <recommendedName>
        <fullName evidence="3">Transmembrane protein 186</fullName>
    </recommendedName>
</protein>
<keyword evidence="7" id="KW-0496">Mitochondrion</keyword>
<dbReference type="AlphaFoldDB" id="A0AAV6V674"/>
<keyword evidence="4 9" id="KW-0812">Transmembrane</keyword>
<evidence type="ECO:0000256" key="2">
    <source>
        <dbReference type="ARBA" id="ARBA00007020"/>
    </source>
</evidence>
<proteinExistence type="inferred from homology"/>
<evidence type="ECO:0000256" key="1">
    <source>
        <dbReference type="ARBA" id="ARBA00004448"/>
    </source>
</evidence>
<feature type="transmembrane region" description="Helical" evidence="9">
    <location>
        <begin position="100"/>
        <end position="122"/>
    </location>
</feature>
<comment type="similarity">
    <text evidence="2">Belongs to the TMEM186 family.</text>
</comment>
<evidence type="ECO:0000256" key="7">
    <source>
        <dbReference type="ARBA" id="ARBA00023128"/>
    </source>
</evidence>
<keyword evidence="5" id="KW-0999">Mitochondrion inner membrane</keyword>
<accession>A0AAV6V674</accession>
<dbReference type="Proteomes" id="UP000827092">
    <property type="component" value="Unassembled WGS sequence"/>
</dbReference>
<dbReference type="GO" id="GO:0005743">
    <property type="term" value="C:mitochondrial inner membrane"/>
    <property type="evidence" value="ECO:0007669"/>
    <property type="project" value="UniProtKB-SubCell"/>
</dbReference>